<protein>
    <submittedName>
        <fullName evidence="2">Uncharacterized protein</fullName>
    </submittedName>
</protein>
<accession>A0A918VES9</accession>
<gene>
    <name evidence="2" type="ORF">GCM10010371_60530</name>
</gene>
<evidence type="ECO:0000313" key="3">
    <source>
        <dbReference type="Proteomes" id="UP000634660"/>
    </source>
</evidence>
<name>A0A918VES9_9ACTN</name>
<dbReference type="AlphaFoldDB" id="A0A918VES9"/>
<dbReference type="EMBL" id="BMVX01000033">
    <property type="protein sequence ID" value="GGZ92635.1"/>
    <property type="molecule type" value="Genomic_DNA"/>
</dbReference>
<proteinExistence type="predicted"/>
<reference evidence="2" key="2">
    <citation type="submission" date="2020-09" db="EMBL/GenBank/DDBJ databases">
        <authorList>
            <person name="Sun Q."/>
            <person name="Ohkuma M."/>
        </authorList>
    </citation>
    <scope>NUCLEOTIDE SEQUENCE</scope>
    <source>
        <strain evidence="2">JCM 4834</strain>
    </source>
</reference>
<evidence type="ECO:0000256" key="1">
    <source>
        <dbReference type="SAM" id="MobiDB-lite"/>
    </source>
</evidence>
<sequence length="80" mass="8394">MSSRTIPTTARTSGHPLRPELPLGANATPYRSSSCAIGTHRDCAQSSPATAPIGVPVTYEACDCLCHDTDNGSQLRRVAP</sequence>
<dbReference type="Proteomes" id="UP000634660">
    <property type="component" value="Unassembled WGS sequence"/>
</dbReference>
<reference evidence="2" key="1">
    <citation type="journal article" date="2014" name="Int. J. Syst. Evol. Microbiol.">
        <title>Complete genome sequence of Corynebacterium casei LMG S-19264T (=DSM 44701T), isolated from a smear-ripened cheese.</title>
        <authorList>
            <consortium name="US DOE Joint Genome Institute (JGI-PGF)"/>
            <person name="Walter F."/>
            <person name="Albersmeier A."/>
            <person name="Kalinowski J."/>
            <person name="Ruckert C."/>
        </authorList>
    </citation>
    <scope>NUCLEOTIDE SEQUENCE</scope>
    <source>
        <strain evidence="2">JCM 4834</strain>
    </source>
</reference>
<evidence type="ECO:0000313" key="2">
    <source>
        <dbReference type="EMBL" id="GGZ92635.1"/>
    </source>
</evidence>
<organism evidence="2 3">
    <name type="scientific">Streptomyces subrutilus</name>
    <dbReference type="NCBI Taxonomy" id="36818"/>
    <lineage>
        <taxon>Bacteria</taxon>
        <taxon>Bacillati</taxon>
        <taxon>Actinomycetota</taxon>
        <taxon>Actinomycetes</taxon>
        <taxon>Kitasatosporales</taxon>
        <taxon>Streptomycetaceae</taxon>
        <taxon>Streptomyces</taxon>
    </lineage>
</organism>
<feature type="region of interest" description="Disordered" evidence="1">
    <location>
        <begin position="1"/>
        <end position="25"/>
    </location>
</feature>
<feature type="compositionally biased region" description="Polar residues" evidence="1">
    <location>
        <begin position="1"/>
        <end position="12"/>
    </location>
</feature>
<comment type="caution">
    <text evidence="2">The sequence shown here is derived from an EMBL/GenBank/DDBJ whole genome shotgun (WGS) entry which is preliminary data.</text>
</comment>